<dbReference type="PROSITE" id="PS51188">
    <property type="entry name" value="ZF_CR"/>
    <property type="match status" value="1"/>
</dbReference>
<dbReference type="CDD" id="cd10747">
    <property type="entry name" value="DnaJ_C"/>
    <property type="match status" value="1"/>
</dbReference>
<dbReference type="AlphaFoldDB" id="A0A7R9L4Z0"/>
<dbReference type="EMBL" id="CAJPIZ010016240">
    <property type="protein sequence ID" value="CAG2115630.1"/>
    <property type="molecule type" value="Genomic_DNA"/>
</dbReference>
<reference evidence="9" key="1">
    <citation type="submission" date="2020-11" db="EMBL/GenBank/DDBJ databases">
        <authorList>
            <person name="Tran Van P."/>
        </authorList>
    </citation>
    <scope>NUCLEOTIDE SEQUENCE</scope>
</reference>
<dbReference type="PRINTS" id="PR00625">
    <property type="entry name" value="JDOMAIN"/>
</dbReference>
<evidence type="ECO:0000256" key="2">
    <source>
        <dbReference type="ARBA" id="ARBA00022737"/>
    </source>
</evidence>
<feature type="domain" description="CR-type" evidence="8">
    <location>
        <begin position="111"/>
        <end position="200"/>
    </location>
</feature>
<dbReference type="GO" id="GO:0008270">
    <property type="term" value="F:zinc ion binding"/>
    <property type="evidence" value="ECO:0007669"/>
    <property type="project" value="UniProtKB-KW"/>
</dbReference>
<keyword evidence="1 5" id="KW-0479">Metal-binding</keyword>
<dbReference type="InterPro" id="IPR044713">
    <property type="entry name" value="DNJA1/2-like"/>
</dbReference>
<name>A0A7R9L4Z0_9ACAR</name>
<dbReference type="Gene3D" id="2.10.230.10">
    <property type="entry name" value="Heat shock protein DnaJ, cysteine-rich domain"/>
    <property type="match status" value="1"/>
</dbReference>
<dbReference type="Gene3D" id="1.10.287.110">
    <property type="entry name" value="DnaJ domain"/>
    <property type="match status" value="1"/>
</dbReference>
<feature type="zinc finger region" description="CR-type" evidence="5">
    <location>
        <begin position="111"/>
        <end position="200"/>
    </location>
</feature>
<evidence type="ECO:0000259" key="7">
    <source>
        <dbReference type="PROSITE" id="PS50076"/>
    </source>
</evidence>
<dbReference type="SUPFAM" id="SSF49493">
    <property type="entry name" value="HSP40/DnaJ peptide-binding domain"/>
    <property type="match status" value="2"/>
</dbReference>
<dbReference type="InterPro" id="IPR018253">
    <property type="entry name" value="DnaJ_domain_CS"/>
</dbReference>
<dbReference type="Gene3D" id="2.60.260.20">
    <property type="entry name" value="Urease metallochaperone UreE, N-terminal domain"/>
    <property type="match status" value="2"/>
</dbReference>
<evidence type="ECO:0000259" key="8">
    <source>
        <dbReference type="PROSITE" id="PS51188"/>
    </source>
</evidence>
<dbReference type="Pfam" id="PF00684">
    <property type="entry name" value="DnaJ_CXXCXGXG"/>
    <property type="match status" value="1"/>
</dbReference>
<keyword evidence="4 5" id="KW-0862">Zinc</keyword>
<keyword evidence="3 5" id="KW-0863">Zinc-finger</keyword>
<dbReference type="InterPro" id="IPR001623">
    <property type="entry name" value="DnaJ_domain"/>
</dbReference>
<evidence type="ECO:0000256" key="3">
    <source>
        <dbReference type="ARBA" id="ARBA00022771"/>
    </source>
</evidence>
<sequence length="413" mass="46024">MVLETAYYDTLEVMPDCTVPELKRAYRMLALRYHPDKNPDGADRFKLIARAYEVLSDADRRQAYDMGGEAAVNGSGQPQSSPFDLFQQFFGQSSENITKELKVTLAELYVGADKLVEYQRLFRCPTCVGTGSRSDGTRGGQKGQQQPCRRCRATGYERRTQRMGLMLIETQEVCSECRGSRRAAADRCPKCDGQRVVEERHKVEVRVDRGAEDEHRIVVTGGGHLDPMSGQTGNLVVVLDEQFDGRFKRYKTRHLFTTLDISLTESLCGFRTGLKTLDGRTLVVTSPAGEVVADGALKSIANEGMPVSGQHFTKGRLLIKFRVKFPEINHLTPKTLSRLAVLLSPTQPLATPESSDCELSGTEQVLTLLDMDVELERDEQHRRFGRTESHNDLNGNHFFAHGDGGGQMPCSPM</sequence>
<gene>
    <name evidence="9" type="ORF">OSB1V03_LOCUS15591</name>
</gene>
<dbReference type="OrthoDB" id="550424at2759"/>
<dbReference type="InterPro" id="IPR036869">
    <property type="entry name" value="J_dom_sf"/>
</dbReference>
<feature type="domain" description="J" evidence="7">
    <location>
        <begin position="6"/>
        <end position="68"/>
    </location>
</feature>
<dbReference type="FunFam" id="2.60.260.20:FF:000003">
    <property type="entry name" value="DnaJ subfamily A member 2"/>
    <property type="match status" value="1"/>
</dbReference>
<dbReference type="GO" id="GO:0006457">
    <property type="term" value="P:protein folding"/>
    <property type="evidence" value="ECO:0007669"/>
    <property type="project" value="InterPro"/>
</dbReference>
<keyword evidence="2" id="KW-0677">Repeat</keyword>
<dbReference type="EMBL" id="OC870815">
    <property type="protein sequence ID" value="CAD7635200.1"/>
    <property type="molecule type" value="Genomic_DNA"/>
</dbReference>
<feature type="region of interest" description="Disordered" evidence="6">
    <location>
        <begin position="129"/>
        <end position="148"/>
    </location>
</feature>
<evidence type="ECO:0000256" key="6">
    <source>
        <dbReference type="SAM" id="MobiDB-lite"/>
    </source>
</evidence>
<evidence type="ECO:0000256" key="1">
    <source>
        <dbReference type="ARBA" id="ARBA00022723"/>
    </source>
</evidence>
<dbReference type="InterPro" id="IPR008971">
    <property type="entry name" value="HSP40/DnaJ_pept-bd"/>
</dbReference>
<dbReference type="InterPro" id="IPR002939">
    <property type="entry name" value="DnaJ_C"/>
</dbReference>
<evidence type="ECO:0000256" key="4">
    <source>
        <dbReference type="ARBA" id="ARBA00022833"/>
    </source>
</evidence>
<dbReference type="CDD" id="cd06257">
    <property type="entry name" value="DnaJ"/>
    <property type="match status" value="1"/>
</dbReference>
<dbReference type="PROSITE" id="PS50076">
    <property type="entry name" value="DNAJ_2"/>
    <property type="match status" value="1"/>
</dbReference>
<dbReference type="CDD" id="cd10719">
    <property type="entry name" value="DnaJ_zf"/>
    <property type="match status" value="1"/>
</dbReference>
<dbReference type="GO" id="GO:0030544">
    <property type="term" value="F:Hsp70 protein binding"/>
    <property type="evidence" value="ECO:0007669"/>
    <property type="project" value="InterPro"/>
</dbReference>
<evidence type="ECO:0000313" key="9">
    <source>
        <dbReference type="EMBL" id="CAD7635200.1"/>
    </source>
</evidence>
<evidence type="ECO:0000313" key="10">
    <source>
        <dbReference type="Proteomes" id="UP000759131"/>
    </source>
</evidence>
<dbReference type="PANTHER" id="PTHR43888">
    <property type="entry name" value="DNAJ-LIKE-2, ISOFORM A-RELATED"/>
    <property type="match status" value="1"/>
</dbReference>
<evidence type="ECO:0000256" key="5">
    <source>
        <dbReference type="PROSITE-ProRule" id="PRU00546"/>
    </source>
</evidence>
<dbReference type="Pfam" id="PF01556">
    <property type="entry name" value="DnaJ_C"/>
    <property type="match status" value="1"/>
</dbReference>
<dbReference type="InterPro" id="IPR001305">
    <property type="entry name" value="HSP_DnaJ_Cys-rich_dom"/>
</dbReference>
<keyword evidence="10" id="KW-1185">Reference proteome</keyword>
<accession>A0A7R9L4Z0</accession>
<dbReference type="Pfam" id="PF00226">
    <property type="entry name" value="DnaJ"/>
    <property type="match status" value="1"/>
</dbReference>
<dbReference type="Proteomes" id="UP000759131">
    <property type="component" value="Unassembled WGS sequence"/>
</dbReference>
<organism evidence="9">
    <name type="scientific">Medioppia subpectinata</name>
    <dbReference type="NCBI Taxonomy" id="1979941"/>
    <lineage>
        <taxon>Eukaryota</taxon>
        <taxon>Metazoa</taxon>
        <taxon>Ecdysozoa</taxon>
        <taxon>Arthropoda</taxon>
        <taxon>Chelicerata</taxon>
        <taxon>Arachnida</taxon>
        <taxon>Acari</taxon>
        <taxon>Acariformes</taxon>
        <taxon>Sarcoptiformes</taxon>
        <taxon>Oribatida</taxon>
        <taxon>Brachypylina</taxon>
        <taxon>Oppioidea</taxon>
        <taxon>Oppiidae</taxon>
        <taxon>Medioppia</taxon>
    </lineage>
</organism>
<dbReference type="PROSITE" id="PS00636">
    <property type="entry name" value="DNAJ_1"/>
    <property type="match status" value="1"/>
</dbReference>
<dbReference type="SUPFAM" id="SSF46565">
    <property type="entry name" value="Chaperone J-domain"/>
    <property type="match status" value="1"/>
</dbReference>
<dbReference type="InterPro" id="IPR036410">
    <property type="entry name" value="HSP_DnaJ_Cys-rich_dom_sf"/>
</dbReference>
<proteinExistence type="predicted"/>
<dbReference type="SMART" id="SM00271">
    <property type="entry name" value="DnaJ"/>
    <property type="match status" value="1"/>
</dbReference>
<dbReference type="GO" id="GO:0051082">
    <property type="term" value="F:unfolded protein binding"/>
    <property type="evidence" value="ECO:0007669"/>
    <property type="project" value="InterPro"/>
</dbReference>
<dbReference type="SUPFAM" id="SSF57938">
    <property type="entry name" value="DnaJ/Hsp40 cysteine-rich domain"/>
    <property type="match status" value="1"/>
</dbReference>
<protein>
    <submittedName>
        <fullName evidence="9">Uncharacterized protein</fullName>
    </submittedName>
</protein>